<keyword evidence="16" id="KW-1185">Reference proteome</keyword>
<keyword evidence="8" id="KW-0492">Microsome</keyword>
<protein>
    <recommendedName>
        <fullName evidence="17">Cytochrome P450</fullName>
    </recommendedName>
</protein>
<dbReference type="InterPro" id="IPR017972">
    <property type="entry name" value="Cyt_P450_CS"/>
</dbReference>
<accession>A0AAN7V4H8</accession>
<evidence type="ECO:0000256" key="4">
    <source>
        <dbReference type="ARBA" id="ARBA00010617"/>
    </source>
</evidence>
<dbReference type="PRINTS" id="PR00463">
    <property type="entry name" value="EP450I"/>
</dbReference>
<keyword evidence="6 13" id="KW-0479">Metal-binding</keyword>
<comment type="cofactor">
    <cofactor evidence="1 13">
        <name>heme</name>
        <dbReference type="ChEBI" id="CHEBI:30413"/>
    </cofactor>
</comment>
<evidence type="ECO:0000256" key="8">
    <source>
        <dbReference type="ARBA" id="ARBA00022848"/>
    </source>
</evidence>
<comment type="caution">
    <text evidence="15">The sequence shown here is derived from an EMBL/GenBank/DDBJ whole genome shotgun (WGS) entry which is preliminary data.</text>
</comment>
<evidence type="ECO:0000256" key="13">
    <source>
        <dbReference type="PIRSR" id="PIRSR602401-1"/>
    </source>
</evidence>
<dbReference type="InterPro" id="IPR050476">
    <property type="entry name" value="Insect_CytP450_Detox"/>
</dbReference>
<evidence type="ECO:0000256" key="12">
    <source>
        <dbReference type="ARBA" id="ARBA00023136"/>
    </source>
</evidence>
<comment type="subcellular location">
    <subcellularLocation>
        <location evidence="3">Endoplasmic reticulum membrane</location>
        <topology evidence="3">Peripheral membrane protein</topology>
    </subcellularLocation>
    <subcellularLocation>
        <location evidence="2">Microsome membrane</location>
        <topology evidence="2">Peripheral membrane protein</topology>
    </subcellularLocation>
</comment>
<dbReference type="EMBL" id="JAVRBK010000007">
    <property type="protein sequence ID" value="KAK5641860.1"/>
    <property type="molecule type" value="Genomic_DNA"/>
</dbReference>
<gene>
    <name evidence="15" type="ORF">RI129_010407</name>
</gene>
<keyword evidence="11 14" id="KW-0503">Monooxygenase</keyword>
<feature type="binding site" description="axial binding residue" evidence="13">
    <location>
        <position position="458"/>
    </location>
    <ligand>
        <name>heme</name>
        <dbReference type="ChEBI" id="CHEBI:30413"/>
    </ligand>
    <ligandPart>
        <name>Fe</name>
        <dbReference type="ChEBI" id="CHEBI:18248"/>
    </ligandPart>
</feature>
<dbReference type="GO" id="GO:0020037">
    <property type="term" value="F:heme binding"/>
    <property type="evidence" value="ECO:0007669"/>
    <property type="project" value="InterPro"/>
</dbReference>
<dbReference type="CDD" id="cd11056">
    <property type="entry name" value="CYP6-like"/>
    <property type="match status" value="1"/>
</dbReference>
<evidence type="ECO:0008006" key="17">
    <source>
        <dbReference type="Google" id="ProtNLM"/>
    </source>
</evidence>
<comment type="similarity">
    <text evidence="4 14">Belongs to the cytochrome P450 family.</text>
</comment>
<dbReference type="PANTHER" id="PTHR24292">
    <property type="entry name" value="CYTOCHROME P450"/>
    <property type="match status" value="1"/>
</dbReference>
<dbReference type="InterPro" id="IPR002401">
    <property type="entry name" value="Cyt_P450_E_grp-I"/>
</dbReference>
<evidence type="ECO:0000256" key="9">
    <source>
        <dbReference type="ARBA" id="ARBA00023002"/>
    </source>
</evidence>
<sequence>MGFLVVIILIGVAILIYEEIRKLQYWKKLSVPCTTPLPIFGHMARAICQRKSIPEIHKEMYDKYSNHRYIGYFLFNSPSLMIRDVELVKTICIKDFHCFSAHREFLSKDTDPFWNRILFAKKDREWYDLRKIVAAAFTQSKMKQMYPFIIKCAMRLTSSLPEENKTISIDSYDLFFKFSNDFSLNTVFGIECNSFKDPSNEFYKVAKNAFIVPKLKGLKFFGAAISKSLAKFLNAKFFDDDTKEFYIKVIRDTLEYRKNHNVVRPDLLHLLKEEQKERLQNVPKELDDPSDTYTPPLMTEDDVAVQLVGMLFTSTYTFTNYICNLVYELALHQDIQSRLIAEIDETWRKCDGNLTFDHLTNMKYFDMVCQEGLRLRSPTVFMDRVVTKPYTIPPVLPHEKPLHLKPGQDITIPVYCFSRDEKYFENPEKFDPERFSDENKHKIIPQTCLGFGYGSRSCVGYSLALVETKVLLFFILQRFRFVPTEKTPIPFPLDKINISQFSSRGYWLGLQLREDIPY</sequence>
<dbReference type="GO" id="GO:0005506">
    <property type="term" value="F:iron ion binding"/>
    <property type="evidence" value="ECO:0007669"/>
    <property type="project" value="InterPro"/>
</dbReference>
<evidence type="ECO:0000256" key="14">
    <source>
        <dbReference type="RuleBase" id="RU000461"/>
    </source>
</evidence>
<evidence type="ECO:0000256" key="5">
    <source>
        <dbReference type="ARBA" id="ARBA00022617"/>
    </source>
</evidence>
<dbReference type="Gene3D" id="1.10.630.10">
    <property type="entry name" value="Cytochrome P450"/>
    <property type="match status" value="1"/>
</dbReference>
<keyword evidence="10 13" id="KW-0408">Iron</keyword>
<dbReference type="InterPro" id="IPR001128">
    <property type="entry name" value="Cyt_P450"/>
</dbReference>
<evidence type="ECO:0000256" key="11">
    <source>
        <dbReference type="ARBA" id="ARBA00023033"/>
    </source>
</evidence>
<keyword evidence="5 13" id="KW-0349">Heme</keyword>
<dbReference type="GO" id="GO:0016705">
    <property type="term" value="F:oxidoreductase activity, acting on paired donors, with incorporation or reduction of molecular oxygen"/>
    <property type="evidence" value="ECO:0007669"/>
    <property type="project" value="InterPro"/>
</dbReference>
<reference evidence="15 16" key="1">
    <citation type="journal article" date="2024" name="Insects">
        <title>An Improved Chromosome-Level Genome Assembly of the Firefly Pyrocoelia pectoralis.</title>
        <authorList>
            <person name="Fu X."/>
            <person name="Meyer-Rochow V.B."/>
            <person name="Ballantyne L."/>
            <person name="Zhu X."/>
        </authorList>
    </citation>
    <scope>NUCLEOTIDE SEQUENCE [LARGE SCALE GENOMIC DNA]</scope>
    <source>
        <strain evidence="15">XCY_ONT2</strain>
    </source>
</reference>
<dbReference type="GO" id="GO:0005789">
    <property type="term" value="C:endoplasmic reticulum membrane"/>
    <property type="evidence" value="ECO:0007669"/>
    <property type="project" value="UniProtKB-SubCell"/>
</dbReference>
<evidence type="ECO:0000256" key="10">
    <source>
        <dbReference type="ARBA" id="ARBA00023004"/>
    </source>
</evidence>
<evidence type="ECO:0000256" key="1">
    <source>
        <dbReference type="ARBA" id="ARBA00001971"/>
    </source>
</evidence>
<dbReference type="GO" id="GO:0004497">
    <property type="term" value="F:monooxygenase activity"/>
    <property type="evidence" value="ECO:0007669"/>
    <property type="project" value="UniProtKB-KW"/>
</dbReference>
<evidence type="ECO:0000313" key="16">
    <source>
        <dbReference type="Proteomes" id="UP001329430"/>
    </source>
</evidence>
<organism evidence="15 16">
    <name type="scientific">Pyrocoelia pectoralis</name>
    <dbReference type="NCBI Taxonomy" id="417401"/>
    <lineage>
        <taxon>Eukaryota</taxon>
        <taxon>Metazoa</taxon>
        <taxon>Ecdysozoa</taxon>
        <taxon>Arthropoda</taxon>
        <taxon>Hexapoda</taxon>
        <taxon>Insecta</taxon>
        <taxon>Pterygota</taxon>
        <taxon>Neoptera</taxon>
        <taxon>Endopterygota</taxon>
        <taxon>Coleoptera</taxon>
        <taxon>Polyphaga</taxon>
        <taxon>Elateriformia</taxon>
        <taxon>Elateroidea</taxon>
        <taxon>Lampyridae</taxon>
        <taxon>Lampyrinae</taxon>
        <taxon>Pyrocoelia</taxon>
    </lineage>
</organism>
<evidence type="ECO:0000256" key="7">
    <source>
        <dbReference type="ARBA" id="ARBA00022824"/>
    </source>
</evidence>
<dbReference type="InterPro" id="IPR036396">
    <property type="entry name" value="Cyt_P450_sf"/>
</dbReference>
<keyword evidence="12" id="KW-0472">Membrane</keyword>
<dbReference type="Pfam" id="PF00067">
    <property type="entry name" value="p450"/>
    <property type="match status" value="1"/>
</dbReference>
<evidence type="ECO:0000256" key="3">
    <source>
        <dbReference type="ARBA" id="ARBA00004406"/>
    </source>
</evidence>
<dbReference type="Proteomes" id="UP001329430">
    <property type="component" value="Chromosome 7"/>
</dbReference>
<name>A0AAN7V4H8_9COLE</name>
<dbReference type="AlphaFoldDB" id="A0AAN7V4H8"/>
<proteinExistence type="inferred from homology"/>
<dbReference type="PANTHER" id="PTHR24292:SF54">
    <property type="entry name" value="CYP9F3-RELATED"/>
    <property type="match status" value="1"/>
</dbReference>
<keyword evidence="7" id="KW-0256">Endoplasmic reticulum</keyword>
<dbReference type="FunFam" id="1.10.630.10:FF:000182">
    <property type="entry name" value="Cytochrome P450 3A4"/>
    <property type="match status" value="1"/>
</dbReference>
<evidence type="ECO:0000256" key="6">
    <source>
        <dbReference type="ARBA" id="ARBA00022723"/>
    </source>
</evidence>
<dbReference type="SUPFAM" id="SSF48264">
    <property type="entry name" value="Cytochrome P450"/>
    <property type="match status" value="1"/>
</dbReference>
<dbReference type="PROSITE" id="PS00086">
    <property type="entry name" value="CYTOCHROME_P450"/>
    <property type="match status" value="1"/>
</dbReference>
<evidence type="ECO:0000313" key="15">
    <source>
        <dbReference type="EMBL" id="KAK5641860.1"/>
    </source>
</evidence>
<evidence type="ECO:0000256" key="2">
    <source>
        <dbReference type="ARBA" id="ARBA00004174"/>
    </source>
</evidence>
<keyword evidence="9 14" id="KW-0560">Oxidoreductase</keyword>